<dbReference type="CDD" id="cd06558">
    <property type="entry name" value="crotonase-like"/>
    <property type="match status" value="1"/>
</dbReference>
<reference evidence="3 4" key="1">
    <citation type="journal article" date="2020" name="Int. J. Syst. Evol. Microbiol.">
        <title>Reclassification of Streptomyces castelarensis and Streptomyces sporoclivatus as later heterotypic synonyms of Streptomyces antimycoticus.</title>
        <authorList>
            <person name="Komaki H."/>
            <person name="Tamura T."/>
        </authorList>
    </citation>
    <scope>NUCLEOTIDE SEQUENCE [LARGE SCALE GENOMIC DNA]</scope>
    <source>
        <strain evidence="3 4">NBRC 13459</strain>
    </source>
</reference>
<dbReference type="Proteomes" id="UP000301309">
    <property type="component" value="Unassembled WGS sequence"/>
</dbReference>
<comment type="similarity">
    <text evidence="1 2">Belongs to the enoyl-CoA hydratase/isomerase family.</text>
</comment>
<sequence>MDDDVLYEKDPVTHIARLTLNRPAKLNAMTLDMYDRIVSCLDDVAEDDQIKVVILRGAGENFTSGVDMAEVYDWYGSPETANGSGRKRRPSQRRRLVVDRKTSHVYSRVTYHPKVIITEIRGFALGGGLEFLMGSDLCVVGDDAKVGMPATRYLGPVLGDLHLFFHRLGPVLAKDLLLTGRIAPASELSHLGIFTRYVPADQVHETAENLASQVARMPADGIVIAKEAYRLVEQSMGMGLSEVSSYLLHAYGTNLQFEKDEFNFVQRRSSGDLAETFDKAERFYE</sequence>
<dbReference type="PANTHER" id="PTHR11941:SF54">
    <property type="entry name" value="ENOYL-COA HYDRATASE, MITOCHONDRIAL"/>
    <property type="match status" value="1"/>
</dbReference>
<dbReference type="GO" id="GO:0006635">
    <property type="term" value="P:fatty acid beta-oxidation"/>
    <property type="evidence" value="ECO:0007669"/>
    <property type="project" value="TreeGrafter"/>
</dbReference>
<accession>A0A4D4LKY0</accession>
<proteinExistence type="inferred from homology"/>
<protein>
    <submittedName>
        <fullName evidence="3">Enoyl-CoA hydratase</fullName>
    </submittedName>
</protein>
<dbReference type="EMBL" id="BJHW01000002">
    <property type="protein sequence ID" value="GDY58987.1"/>
    <property type="molecule type" value="Genomic_DNA"/>
</dbReference>
<keyword evidence="4" id="KW-1185">Reference proteome</keyword>
<dbReference type="InterPro" id="IPR029045">
    <property type="entry name" value="ClpP/crotonase-like_dom_sf"/>
</dbReference>
<gene>
    <name evidence="3" type="ORF">SVIO_096100</name>
</gene>
<comment type="caution">
    <text evidence="3">The sequence shown here is derived from an EMBL/GenBank/DDBJ whole genome shotgun (WGS) entry which is preliminary data.</text>
</comment>
<dbReference type="PROSITE" id="PS00166">
    <property type="entry name" value="ENOYL_COA_HYDRATASE"/>
    <property type="match status" value="1"/>
</dbReference>
<name>A0A4D4LKY0_STRVO</name>
<dbReference type="RefSeq" id="WP_137981455.1">
    <property type="nucleotide sequence ID" value="NZ_BAAASO010000013.1"/>
</dbReference>
<evidence type="ECO:0000313" key="3">
    <source>
        <dbReference type="EMBL" id="GDY58987.1"/>
    </source>
</evidence>
<organism evidence="3 4">
    <name type="scientific">Streptomyces violaceusniger</name>
    <dbReference type="NCBI Taxonomy" id="68280"/>
    <lineage>
        <taxon>Bacteria</taxon>
        <taxon>Bacillati</taxon>
        <taxon>Actinomycetota</taxon>
        <taxon>Actinomycetes</taxon>
        <taxon>Kitasatosporales</taxon>
        <taxon>Streptomycetaceae</taxon>
        <taxon>Streptomyces</taxon>
        <taxon>Streptomyces violaceusniger group</taxon>
    </lineage>
</organism>
<evidence type="ECO:0000256" key="2">
    <source>
        <dbReference type="RuleBase" id="RU003707"/>
    </source>
</evidence>
<dbReference type="InterPro" id="IPR018376">
    <property type="entry name" value="Enoyl-CoA_hyd/isom_CS"/>
</dbReference>
<dbReference type="SUPFAM" id="SSF52096">
    <property type="entry name" value="ClpP/crotonase"/>
    <property type="match status" value="1"/>
</dbReference>
<dbReference type="InterPro" id="IPR001753">
    <property type="entry name" value="Enoyl-CoA_hydra/iso"/>
</dbReference>
<evidence type="ECO:0000313" key="4">
    <source>
        <dbReference type="Proteomes" id="UP000301309"/>
    </source>
</evidence>
<dbReference type="AlphaFoldDB" id="A0A4D4LKY0"/>
<dbReference type="PANTHER" id="PTHR11941">
    <property type="entry name" value="ENOYL-COA HYDRATASE-RELATED"/>
    <property type="match status" value="1"/>
</dbReference>
<evidence type="ECO:0000256" key="1">
    <source>
        <dbReference type="ARBA" id="ARBA00005254"/>
    </source>
</evidence>
<dbReference type="Pfam" id="PF00378">
    <property type="entry name" value="ECH_1"/>
    <property type="match status" value="1"/>
</dbReference>
<dbReference type="OrthoDB" id="9807606at2"/>
<dbReference type="Gene3D" id="3.90.226.10">
    <property type="entry name" value="2-enoyl-CoA Hydratase, Chain A, domain 1"/>
    <property type="match status" value="1"/>
</dbReference>
<dbReference type="GO" id="GO:0003824">
    <property type="term" value="F:catalytic activity"/>
    <property type="evidence" value="ECO:0007669"/>
    <property type="project" value="InterPro"/>
</dbReference>